<gene>
    <name evidence="1" type="ORF">E6W99_24170</name>
</gene>
<dbReference type="AlphaFoldDB" id="A0A4S4BKE0"/>
<evidence type="ECO:0000313" key="1">
    <source>
        <dbReference type="EMBL" id="THF75190.1"/>
    </source>
</evidence>
<dbReference type="RefSeq" id="WP_136358656.1">
    <property type="nucleotide sequence ID" value="NZ_CP046266.1"/>
</dbReference>
<proteinExistence type="predicted"/>
<reference evidence="1 2" key="1">
    <citation type="submission" date="2019-04" db="EMBL/GenBank/DDBJ databases">
        <title>Bacillus sediminilitoris sp. nov., isolated from a tidal flat sediment on the East China Sea.</title>
        <authorList>
            <person name="Wei Y."/>
            <person name="Mao H."/>
            <person name="Fang J."/>
        </authorList>
    </citation>
    <scope>NUCLEOTIDE SEQUENCE [LARGE SCALE GENOMIC DNA]</scope>
    <source>
        <strain evidence="1 2">DSL-17</strain>
    </source>
</reference>
<dbReference type="EMBL" id="SSNT01000029">
    <property type="protein sequence ID" value="THF75190.1"/>
    <property type="molecule type" value="Genomic_DNA"/>
</dbReference>
<comment type="caution">
    <text evidence="1">The sequence shown here is derived from an EMBL/GenBank/DDBJ whole genome shotgun (WGS) entry which is preliminary data.</text>
</comment>
<organism evidence="1 2">
    <name type="scientific">Metabacillus sediminilitoris</name>
    <dbReference type="NCBI Taxonomy" id="2567941"/>
    <lineage>
        <taxon>Bacteria</taxon>
        <taxon>Bacillati</taxon>
        <taxon>Bacillota</taxon>
        <taxon>Bacilli</taxon>
        <taxon>Bacillales</taxon>
        <taxon>Bacillaceae</taxon>
        <taxon>Metabacillus</taxon>
    </lineage>
</organism>
<dbReference type="Proteomes" id="UP000310334">
    <property type="component" value="Unassembled WGS sequence"/>
</dbReference>
<name>A0A4S4BKE0_9BACI</name>
<accession>A0A4S4BKE0</accession>
<evidence type="ECO:0000313" key="2">
    <source>
        <dbReference type="Proteomes" id="UP000310334"/>
    </source>
</evidence>
<dbReference type="OrthoDB" id="2872058at2"/>
<sequence length="96" mass="11420">MSYLYNLYSIDEGHFGISHSYHIQCDLPLHKFRSIVMEYRRNDELGDDIEGFVKYMQETFPNSFKLFHFDDTVQFDADQENSMILANLLNEVDRTV</sequence>
<keyword evidence="2" id="KW-1185">Reference proteome</keyword>
<protein>
    <submittedName>
        <fullName evidence="1">Uncharacterized protein</fullName>
    </submittedName>
</protein>